<proteinExistence type="inferred from homology"/>
<dbReference type="GO" id="GO:0004553">
    <property type="term" value="F:hydrolase activity, hydrolyzing O-glycosyl compounds"/>
    <property type="evidence" value="ECO:0007669"/>
    <property type="project" value="InterPro"/>
</dbReference>
<organism evidence="6 7">
    <name type="scientific">Actinocatenispora sera</name>
    <dbReference type="NCBI Taxonomy" id="390989"/>
    <lineage>
        <taxon>Bacteria</taxon>
        <taxon>Bacillati</taxon>
        <taxon>Actinomycetota</taxon>
        <taxon>Actinomycetes</taxon>
        <taxon>Micromonosporales</taxon>
        <taxon>Micromonosporaceae</taxon>
        <taxon>Actinocatenispora</taxon>
    </lineage>
</organism>
<dbReference type="Pfam" id="PF00933">
    <property type="entry name" value="Glyco_hydro_3"/>
    <property type="match status" value="1"/>
</dbReference>
<evidence type="ECO:0000256" key="4">
    <source>
        <dbReference type="SAM" id="Phobius"/>
    </source>
</evidence>
<keyword evidence="3" id="KW-0326">Glycosidase</keyword>
<dbReference type="Proteomes" id="UP000680750">
    <property type="component" value="Chromosome"/>
</dbReference>
<dbReference type="OrthoDB" id="9805821at2"/>
<dbReference type="GO" id="GO:0009254">
    <property type="term" value="P:peptidoglycan turnover"/>
    <property type="evidence" value="ECO:0007669"/>
    <property type="project" value="TreeGrafter"/>
</dbReference>
<reference evidence="6" key="1">
    <citation type="submission" date="2020-08" db="EMBL/GenBank/DDBJ databases">
        <title>Whole genome shotgun sequence of Actinocatenispora sera NBRC 101916.</title>
        <authorList>
            <person name="Komaki H."/>
            <person name="Tamura T."/>
        </authorList>
    </citation>
    <scope>NUCLEOTIDE SEQUENCE</scope>
    <source>
        <strain evidence="6">NBRC 101916</strain>
    </source>
</reference>
<dbReference type="InterPro" id="IPR001764">
    <property type="entry name" value="Glyco_hydro_3_N"/>
</dbReference>
<dbReference type="Gene3D" id="3.20.20.300">
    <property type="entry name" value="Glycoside hydrolase, family 3, N-terminal domain"/>
    <property type="match status" value="1"/>
</dbReference>
<feature type="domain" description="Glycoside hydrolase family 3 N-terminal" evidence="5">
    <location>
        <begin position="101"/>
        <end position="402"/>
    </location>
</feature>
<keyword evidence="4" id="KW-1133">Transmembrane helix</keyword>
<evidence type="ECO:0000313" key="7">
    <source>
        <dbReference type="Proteomes" id="UP000680750"/>
    </source>
</evidence>
<keyword evidence="4" id="KW-0472">Membrane</keyword>
<comment type="similarity">
    <text evidence="1">Belongs to the glycosyl hydrolase 3 family.</text>
</comment>
<feature type="transmembrane region" description="Helical" evidence="4">
    <location>
        <begin position="25"/>
        <end position="44"/>
    </location>
</feature>
<keyword evidence="7" id="KW-1185">Reference proteome</keyword>
<dbReference type="InterPro" id="IPR017853">
    <property type="entry name" value="GH"/>
</dbReference>
<accession>A0A810L7U6</accession>
<protein>
    <recommendedName>
        <fullName evidence="5">Glycoside hydrolase family 3 N-terminal domain-containing protein</fullName>
    </recommendedName>
</protein>
<keyword evidence="2" id="KW-0378">Hydrolase</keyword>
<evidence type="ECO:0000313" key="6">
    <source>
        <dbReference type="EMBL" id="BCJ30158.1"/>
    </source>
</evidence>
<gene>
    <name evidence="6" type="ORF">Asera_42660</name>
</gene>
<evidence type="ECO:0000259" key="5">
    <source>
        <dbReference type="Pfam" id="PF00933"/>
    </source>
</evidence>
<dbReference type="PANTHER" id="PTHR30480">
    <property type="entry name" value="BETA-HEXOSAMINIDASE-RELATED"/>
    <property type="match status" value="1"/>
</dbReference>
<evidence type="ECO:0000256" key="1">
    <source>
        <dbReference type="ARBA" id="ARBA00005336"/>
    </source>
</evidence>
<dbReference type="InterPro" id="IPR050226">
    <property type="entry name" value="NagZ_Beta-hexosaminidase"/>
</dbReference>
<dbReference type="KEGG" id="aser:Asera_42660"/>
<evidence type="ECO:0000256" key="3">
    <source>
        <dbReference type="ARBA" id="ARBA00023295"/>
    </source>
</evidence>
<dbReference type="RefSeq" id="WP_084131493.1">
    <property type="nucleotide sequence ID" value="NZ_AP023354.1"/>
</dbReference>
<dbReference type="SUPFAM" id="SSF51445">
    <property type="entry name" value="(Trans)glycosidases"/>
    <property type="match status" value="1"/>
</dbReference>
<dbReference type="EMBL" id="AP023354">
    <property type="protein sequence ID" value="BCJ30158.1"/>
    <property type="molecule type" value="Genomic_DNA"/>
</dbReference>
<sequence length="408" mass="41482">MARQRGDGTARTGGGTARKHGRRGWLLAAVLVIAVAVPVGLFLGRGSGGRAAFLPAAGGHPSSARPAPSATRTALTPRQLAGERVIWSYSGLTPPDSLLTAIGKGEVAGVIFFSDNVSSLAQVHRVAGRLQAAARRSPLAKPLLLLTDQEGGEIRRLPGEPNLSAKQIGQAADPTAAAKAAGTGAADTLTTAGLNVNLAPVLDVHRGPGDLMDQYGRSYSSDADQVAKLGSAFVTAQAAGGVLATAKHFPGLGPAGADENTDEVPVTLNTSAAQLRSVDEKPYRQAIAAGVPLVMASWATYPALDAHHPAGMSRAIIANELRGRLGFDGVTMTDAMEAGALKSYGDTRHRAVAAAAAGMDLLLCSGRDPAQGADAVTALAAGYRNGSLDRSDFTAAADRVTALRGGLG</sequence>
<evidence type="ECO:0000256" key="2">
    <source>
        <dbReference type="ARBA" id="ARBA00022801"/>
    </source>
</evidence>
<dbReference type="PANTHER" id="PTHR30480:SF14">
    <property type="entry name" value="HYDROLASE, PUTATIVE (AFU_ORTHOLOGUE AFUA_4G13770)-RELATED"/>
    <property type="match status" value="1"/>
</dbReference>
<keyword evidence="4" id="KW-0812">Transmembrane</keyword>
<dbReference type="InterPro" id="IPR036962">
    <property type="entry name" value="Glyco_hydro_3_N_sf"/>
</dbReference>
<dbReference type="GO" id="GO:0005975">
    <property type="term" value="P:carbohydrate metabolic process"/>
    <property type="evidence" value="ECO:0007669"/>
    <property type="project" value="InterPro"/>
</dbReference>
<name>A0A810L7U6_9ACTN</name>
<dbReference type="AlphaFoldDB" id="A0A810L7U6"/>